<protein>
    <submittedName>
        <fullName evidence="1">D-isomer specific 2-hydroxyacid dehydrogenase protein</fullName>
    </submittedName>
</protein>
<evidence type="ECO:0000313" key="1">
    <source>
        <dbReference type="EMBL" id="RML22005.1"/>
    </source>
</evidence>
<proteinExistence type="predicted"/>
<evidence type="ECO:0000313" key="2">
    <source>
        <dbReference type="Proteomes" id="UP000282378"/>
    </source>
</evidence>
<comment type="caution">
    <text evidence="1">The sequence shown here is derived from an EMBL/GenBank/DDBJ whole genome shotgun (WGS) entry which is preliminary data.</text>
</comment>
<name>A0A3M2U4T2_PSEYM</name>
<dbReference type="EMBL" id="RBNL01004857">
    <property type="protein sequence ID" value="RML22005.1"/>
    <property type="molecule type" value="Genomic_DNA"/>
</dbReference>
<feature type="non-terminal residue" evidence="1">
    <location>
        <position position="1"/>
    </location>
</feature>
<sequence length="45" mass="4818">TLNNVVLTPHVAGLSPEASRDSVQRVNDNLLAFFSGQPVLTPITE</sequence>
<dbReference type="AlphaFoldDB" id="A0A3M2U4T2"/>
<dbReference type="Gene3D" id="3.40.50.720">
    <property type="entry name" value="NAD(P)-binding Rossmann-like Domain"/>
    <property type="match status" value="2"/>
</dbReference>
<reference evidence="1 2" key="1">
    <citation type="submission" date="2018-08" db="EMBL/GenBank/DDBJ databases">
        <title>Recombination of ecologically and evolutionarily significant loci maintains genetic cohesion in the Pseudomonas syringae species complex.</title>
        <authorList>
            <person name="Dillon M."/>
            <person name="Thakur S."/>
            <person name="Almeida R.N.D."/>
            <person name="Weir B.S."/>
            <person name="Guttman D.S."/>
        </authorList>
    </citation>
    <scope>NUCLEOTIDE SEQUENCE [LARGE SCALE GENOMIC DNA]</scope>
    <source>
        <strain evidence="1 2">88_10</strain>
    </source>
</reference>
<accession>A0A3M2U4T2</accession>
<dbReference type="Proteomes" id="UP000282378">
    <property type="component" value="Unassembled WGS sequence"/>
</dbReference>
<organism evidence="1 2">
    <name type="scientific">Pseudomonas syringae pv. maculicola</name>
    <dbReference type="NCBI Taxonomy" id="59511"/>
    <lineage>
        <taxon>Bacteria</taxon>
        <taxon>Pseudomonadati</taxon>
        <taxon>Pseudomonadota</taxon>
        <taxon>Gammaproteobacteria</taxon>
        <taxon>Pseudomonadales</taxon>
        <taxon>Pseudomonadaceae</taxon>
        <taxon>Pseudomonas</taxon>
    </lineage>
</organism>
<gene>
    <name evidence="1" type="ORF">APX70_04812</name>
</gene>